<dbReference type="InterPro" id="IPR011032">
    <property type="entry name" value="GroES-like_sf"/>
</dbReference>
<dbReference type="InterPro" id="IPR013154">
    <property type="entry name" value="ADH-like_N"/>
</dbReference>
<dbReference type="Pfam" id="PF08240">
    <property type="entry name" value="ADH_N"/>
    <property type="match status" value="1"/>
</dbReference>
<dbReference type="InterPro" id="IPR013149">
    <property type="entry name" value="ADH-like_C"/>
</dbReference>
<name>A0ABR0EK81_ZASCE</name>
<dbReference type="SUPFAM" id="SSF51735">
    <property type="entry name" value="NAD(P)-binding Rossmann-fold domains"/>
    <property type="match status" value="1"/>
</dbReference>
<dbReference type="PANTHER" id="PTHR43677">
    <property type="entry name" value="SHORT-CHAIN DEHYDROGENASE/REDUCTASE"/>
    <property type="match status" value="1"/>
</dbReference>
<keyword evidence="3" id="KW-1185">Reference proteome</keyword>
<dbReference type="SUPFAM" id="SSF50129">
    <property type="entry name" value="GroES-like"/>
    <property type="match status" value="1"/>
</dbReference>
<evidence type="ECO:0000313" key="2">
    <source>
        <dbReference type="EMBL" id="KAK4501561.1"/>
    </source>
</evidence>
<proteinExistence type="predicted"/>
<dbReference type="InterPro" id="IPR051397">
    <property type="entry name" value="Zn-ADH-like_protein"/>
</dbReference>
<dbReference type="InterPro" id="IPR020843">
    <property type="entry name" value="ER"/>
</dbReference>
<dbReference type="EMBL" id="JAXOVC010000005">
    <property type="protein sequence ID" value="KAK4501561.1"/>
    <property type="molecule type" value="Genomic_DNA"/>
</dbReference>
<dbReference type="SMART" id="SM00829">
    <property type="entry name" value="PKS_ER"/>
    <property type="match status" value="1"/>
</dbReference>
<sequence>MSTTAPTPTVPGRWVVSRFGPPDVLQWQTDVTIPAVLPPRRALIRILVAGIAGPDNIQRAGGYPNDRCRKPGFTPGYDFVGQTLALGDNCSDLAVGDRVASMCMIGAHATHIELDVADLLKLEPEDDVLRAVSPSLQQHFLAMADRPGMQGVNLRPKSSILIGSAAGGVGTAMAQLVTAFNMDLEMIGSCSESKFDYLRSLGVTPVDRKDPNLSQTVRSLANDRGVDVAYDAVGSVESLSQSLKSSKDENGRVVAIGIMGEIVGDGSGMTTTKSADEILGQRLGPRMTYWGVERAYYQDTHDIWRKDFYEILGKVRTGALKPVVGRLLPLREAVKAHELLVQGTDVRGKMLFVVDAYLARRFGVDG</sequence>
<organism evidence="2 3">
    <name type="scientific">Zasmidium cellare</name>
    <name type="common">Wine cellar mold</name>
    <name type="synonym">Racodium cellare</name>
    <dbReference type="NCBI Taxonomy" id="395010"/>
    <lineage>
        <taxon>Eukaryota</taxon>
        <taxon>Fungi</taxon>
        <taxon>Dikarya</taxon>
        <taxon>Ascomycota</taxon>
        <taxon>Pezizomycotina</taxon>
        <taxon>Dothideomycetes</taxon>
        <taxon>Dothideomycetidae</taxon>
        <taxon>Mycosphaerellales</taxon>
        <taxon>Mycosphaerellaceae</taxon>
        <taxon>Zasmidium</taxon>
    </lineage>
</organism>
<dbReference type="Gene3D" id="3.40.50.720">
    <property type="entry name" value="NAD(P)-binding Rossmann-like Domain"/>
    <property type="match status" value="1"/>
</dbReference>
<protein>
    <recommendedName>
        <fullName evidence="1">Enoyl reductase (ER) domain-containing protein</fullName>
    </recommendedName>
</protein>
<evidence type="ECO:0000313" key="3">
    <source>
        <dbReference type="Proteomes" id="UP001305779"/>
    </source>
</evidence>
<gene>
    <name evidence="2" type="ORF">PRZ48_007370</name>
</gene>
<dbReference type="Proteomes" id="UP001305779">
    <property type="component" value="Unassembled WGS sequence"/>
</dbReference>
<comment type="caution">
    <text evidence="2">The sequence shown here is derived from an EMBL/GenBank/DDBJ whole genome shotgun (WGS) entry which is preliminary data.</text>
</comment>
<accession>A0ABR0EK81</accession>
<dbReference type="Gene3D" id="3.90.180.10">
    <property type="entry name" value="Medium-chain alcohol dehydrogenases, catalytic domain"/>
    <property type="match status" value="1"/>
</dbReference>
<feature type="domain" description="Enoyl reductase (ER)" evidence="1">
    <location>
        <begin position="20"/>
        <end position="352"/>
    </location>
</feature>
<dbReference type="InterPro" id="IPR036291">
    <property type="entry name" value="NAD(P)-bd_dom_sf"/>
</dbReference>
<reference evidence="2 3" key="1">
    <citation type="journal article" date="2023" name="G3 (Bethesda)">
        <title>A chromosome-level genome assembly of Zasmidium syzygii isolated from banana leaves.</title>
        <authorList>
            <person name="van Westerhoven A.C."/>
            <person name="Mehrabi R."/>
            <person name="Talebi R."/>
            <person name="Steentjes M.B.F."/>
            <person name="Corcolon B."/>
            <person name="Chong P.A."/>
            <person name="Kema G.H.J."/>
            <person name="Seidl M.F."/>
        </authorList>
    </citation>
    <scope>NUCLEOTIDE SEQUENCE [LARGE SCALE GENOMIC DNA]</scope>
    <source>
        <strain evidence="2 3">P124</strain>
    </source>
</reference>
<dbReference type="PANTHER" id="PTHR43677:SF4">
    <property type="entry name" value="QUINONE OXIDOREDUCTASE-LIKE PROTEIN 2"/>
    <property type="match status" value="1"/>
</dbReference>
<evidence type="ECO:0000259" key="1">
    <source>
        <dbReference type="SMART" id="SM00829"/>
    </source>
</evidence>
<dbReference type="Pfam" id="PF00107">
    <property type="entry name" value="ADH_zinc_N"/>
    <property type="match status" value="1"/>
</dbReference>